<evidence type="ECO:0000313" key="5">
    <source>
        <dbReference type="Proteomes" id="UP000192578"/>
    </source>
</evidence>
<dbReference type="CDD" id="cd04496">
    <property type="entry name" value="SSB_OBF"/>
    <property type="match status" value="1"/>
</dbReference>
<evidence type="ECO:0000256" key="1">
    <source>
        <dbReference type="ARBA" id="ARBA00023125"/>
    </source>
</evidence>
<protein>
    <submittedName>
        <fullName evidence="4">Single-stranded DNA-binding protein, mitochondrial</fullName>
    </submittedName>
</protein>
<dbReference type="PROSITE" id="PS50935">
    <property type="entry name" value="SSB"/>
    <property type="match status" value="1"/>
</dbReference>
<keyword evidence="5" id="KW-1185">Reference proteome</keyword>
<feature type="region of interest" description="Disordered" evidence="3">
    <location>
        <begin position="58"/>
        <end position="79"/>
    </location>
</feature>
<dbReference type="NCBIfam" id="TIGR00621">
    <property type="entry name" value="ssb"/>
    <property type="match status" value="1"/>
</dbReference>
<accession>A0A1W0WGN9</accession>
<dbReference type="Gene3D" id="2.40.50.140">
    <property type="entry name" value="Nucleic acid-binding proteins"/>
    <property type="match status" value="1"/>
</dbReference>
<dbReference type="GO" id="GO:0003697">
    <property type="term" value="F:single-stranded DNA binding"/>
    <property type="evidence" value="ECO:0007669"/>
    <property type="project" value="InterPro"/>
</dbReference>
<dbReference type="PANTHER" id="PTHR10302:SF0">
    <property type="entry name" value="SINGLE-STRANDED DNA-BINDING PROTEIN, MITOCHONDRIAL"/>
    <property type="match status" value="1"/>
</dbReference>
<dbReference type="HAMAP" id="MF_00984">
    <property type="entry name" value="SSB"/>
    <property type="match status" value="1"/>
</dbReference>
<reference evidence="5" key="1">
    <citation type="submission" date="2017-01" db="EMBL/GenBank/DDBJ databases">
        <title>Comparative genomics of anhydrobiosis in the tardigrade Hypsibius dujardini.</title>
        <authorList>
            <person name="Yoshida Y."/>
            <person name="Koutsovoulos G."/>
            <person name="Laetsch D."/>
            <person name="Stevens L."/>
            <person name="Kumar S."/>
            <person name="Horikawa D."/>
            <person name="Ishino K."/>
            <person name="Komine S."/>
            <person name="Tomita M."/>
            <person name="Blaxter M."/>
            <person name="Arakawa K."/>
        </authorList>
    </citation>
    <scope>NUCLEOTIDE SEQUENCE [LARGE SCALE GENOMIC DNA]</scope>
    <source>
        <strain evidence="5">Z151</strain>
    </source>
</reference>
<keyword evidence="1 2" id="KW-0238">DNA-binding</keyword>
<feature type="compositionally biased region" description="Low complexity" evidence="3">
    <location>
        <begin position="64"/>
        <end position="77"/>
    </location>
</feature>
<comment type="caution">
    <text evidence="4">The sequence shown here is derived from an EMBL/GenBank/DDBJ whole genome shotgun (WGS) entry which is preliminary data.</text>
</comment>
<dbReference type="InterPro" id="IPR012340">
    <property type="entry name" value="NA-bd_OB-fold"/>
</dbReference>
<organism evidence="4 5">
    <name type="scientific">Hypsibius exemplaris</name>
    <name type="common">Freshwater tardigrade</name>
    <dbReference type="NCBI Taxonomy" id="2072580"/>
    <lineage>
        <taxon>Eukaryota</taxon>
        <taxon>Metazoa</taxon>
        <taxon>Ecdysozoa</taxon>
        <taxon>Tardigrada</taxon>
        <taxon>Eutardigrada</taxon>
        <taxon>Parachela</taxon>
        <taxon>Hypsibioidea</taxon>
        <taxon>Hypsibiidae</taxon>
        <taxon>Hypsibius</taxon>
    </lineage>
</organism>
<dbReference type="Proteomes" id="UP000192578">
    <property type="component" value="Unassembled WGS sequence"/>
</dbReference>
<dbReference type="OrthoDB" id="1078367at2759"/>
<evidence type="ECO:0000313" key="4">
    <source>
        <dbReference type="EMBL" id="OQV14370.1"/>
    </source>
</evidence>
<proteinExistence type="inferred from homology"/>
<evidence type="ECO:0000256" key="2">
    <source>
        <dbReference type="PROSITE-ProRule" id="PRU00252"/>
    </source>
</evidence>
<evidence type="ECO:0000256" key="3">
    <source>
        <dbReference type="SAM" id="MobiDB-lite"/>
    </source>
</evidence>
<dbReference type="GO" id="GO:0042645">
    <property type="term" value="C:mitochondrial nucleoid"/>
    <property type="evidence" value="ECO:0007669"/>
    <property type="project" value="TreeGrafter"/>
</dbReference>
<dbReference type="InterPro" id="IPR011344">
    <property type="entry name" value="ssDNA-bd"/>
</dbReference>
<name>A0A1W0WGN9_HYPEX</name>
<dbReference type="Pfam" id="PF00436">
    <property type="entry name" value="SSB"/>
    <property type="match status" value="1"/>
</dbReference>
<sequence>MASSLGARGSSVLLRLFKESVPLTKGPINAVRMAPAAVAPKQFFSQSAVKFQKPVEERVEEEPAVPSMRSNPSMSSSEVKDVSNLARLEKCVNMVQLMGRIGSEPQLRGTEQHPVLLFSLATHTQYRDSDTGSMQQKTFWHRVAIFKNGLRETCFKYCHKGARVYITGEVQYSNVKDPETNYVRTVTSIVADDVVMLGGNSGPVAV</sequence>
<dbReference type="EMBL" id="MTYJ01000105">
    <property type="protein sequence ID" value="OQV14370.1"/>
    <property type="molecule type" value="Genomic_DNA"/>
</dbReference>
<gene>
    <name evidence="4" type="ORF">BV898_11351</name>
</gene>
<dbReference type="AlphaFoldDB" id="A0A1W0WGN9"/>
<dbReference type="SUPFAM" id="SSF50249">
    <property type="entry name" value="Nucleic acid-binding proteins"/>
    <property type="match status" value="1"/>
</dbReference>
<dbReference type="InterPro" id="IPR000424">
    <property type="entry name" value="Primosome_PriB/ssb"/>
</dbReference>
<dbReference type="PANTHER" id="PTHR10302">
    <property type="entry name" value="SINGLE-STRANDED DNA-BINDING PROTEIN"/>
    <property type="match status" value="1"/>
</dbReference>
<dbReference type="GO" id="GO:0006264">
    <property type="term" value="P:mitochondrial DNA replication"/>
    <property type="evidence" value="ECO:0007669"/>
    <property type="project" value="TreeGrafter"/>
</dbReference>